<name>A0A9D4V160_ADICA</name>
<keyword evidence="2" id="KW-1185">Reference proteome</keyword>
<protein>
    <submittedName>
        <fullName evidence="1">Uncharacterized protein</fullName>
    </submittedName>
</protein>
<organism evidence="1 2">
    <name type="scientific">Adiantum capillus-veneris</name>
    <name type="common">Maidenhair fern</name>
    <dbReference type="NCBI Taxonomy" id="13818"/>
    <lineage>
        <taxon>Eukaryota</taxon>
        <taxon>Viridiplantae</taxon>
        <taxon>Streptophyta</taxon>
        <taxon>Embryophyta</taxon>
        <taxon>Tracheophyta</taxon>
        <taxon>Polypodiopsida</taxon>
        <taxon>Polypodiidae</taxon>
        <taxon>Polypodiales</taxon>
        <taxon>Pteridineae</taxon>
        <taxon>Pteridaceae</taxon>
        <taxon>Vittarioideae</taxon>
        <taxon>Adiantum</taxon>
    </lineage>
</organism>
<dbReference type="EMBL" id="JABFUD020000007">
    <property type="protein sequence ID" value="KAI5077851.1"/>
    <property type="molecule type" value="Genomic_DNA"/>
</dbReference>
<comment type="caution">
    <text evidence="1">The sequence shown here is derived from an EMBL/GenBank/DDBJ whole genome shotgun (WGS) entry which is preliminary data.</text>
</comment>
<evidence type="ECO:0000313" key="1">
    <source>
        <dbReference type="EMBL" id="KAI5077851.1"/>
    </source>
</evidence>
<gene>
    <name evidence="1" type="ORF">GOP47_0007675</name>
</gene>
<sequence length="59" mass="6629">MVHQGFHDHDVKLGPSKSTIARLKSLVAETIDSVGIQAGPRKSKWRWLSLFPNISFNLL</sequence>
<proteinExistence type="predicted"/>
<dbReference type="Proteomes" id="UP000886520">
    <property type="component" value="Chromosome 7"/>
</dbReference>
<reference evidence="1" key="1">
    <citation type="submission" date="2021-01" db="EMBL/GenBank/DDBJ databases">
        <title>Adiantum capillus-veneris genome.</title>
        <authorList>
            <person name="Fang Y."/>
            <person name="Liao Q."/>
        </authorList>
    </citation>
    <scope>NUCLEOTIDE SEQUENCE</scope>
    <source>
        <strain evidence="1">H3</strain>
        <tissue evidence="1">Leaf</tissue>
    </source>
</reference>
<accession>A0A9D4V160</accession>
<dbReference type="AlphaFoldDB" id="A0A9D4V160"/>
<evidence type="ECO:0000313" key="2">
    <source>
        <dbReference type="Proteomes" id="UP000886520"/>
    </source>
</evidence>